<dbReference type="Gene3D" id="3.60.21.10">
    <property type="match status" value="1"/>
</dbReference>
<dbReference type="Pfam" id="PF00149">
    <property type="entry name" value="Metallophos"/>
    <property type="match status" value="1"/>
</dbReference>
<dbReference type="CDD" id="cd00839">
    <property type="entry name" value="MPP_PAPs"/>
    <property type="match status" value="1"/>
</dbReference>
<dbReference type="Proteomes" id="UP000002729">
    <property type="component" value="Unassembled WGS sequence"/>
</dbReference>
<dbReference type="OrthoDB" id="45007at2759"/>
<proteinExistence type="predicted"/>
<dbReference type="RefSeq" id="XP_009035443.1">
    <property type="nucleotide sequence ID" value="XM_009037195.1"/>
</dbReference>
<dbReference type="InterPro" id="IPR004843">
    <property type="entry name" value="Calcineurin-like_PHP"/>
</dbReference>
<dbReference type="OMA" id="SGHEHAY"/>
<dbReference type="InterPro" id="IPR025733">
    <property type="entry name" value="PAPs_C"/>
</dbReference>
<evidence type="ECO:0008006" key="6">
    <source>
        <dbReference type="Google" id="ProtNLM"/>
    </source>
</evidence>
<gene>
    <name evidence="4" type="ORF">AURANDRAFT_62931</name>
</gene>
<keyword evidence="1" id="KW-0325">Glycoprotein</keyword>
<feature type="domain" description="Calcineurin-like phosphoesterase" evidence="2">
    <location>
        <begin position="10"/>
        <end position="223"/>
    </location>
</feature>
<dbReference type="KEGG" id="aaf:AURANDRAFT_62931"/>
<protein>
    <recommendedName>
        <fullName evidence="6">Calcineurin-like phosphoesterase domain-containing protein</fullName>
    </recommendedName>
</protein>
<dbReference type="PANTHER" id="PTHR45867">
    <property type="entry name" value="PURPLE ACID PHOSPHATASE"/>
    <property type="match status" value="1"/>
</dbReference>
<dbReference type="SUPFAM" id="SSF56300">
    <property type="entry name" value="Metallo-dependent phosphatases"/>
    <property type="match status" value="1"/>
</dbReference>
<sequence>MDGLAGVADTVDFFWHLGDVGYADDALLHEPLTWAYEAAWDEYMDQACGAFASRAPYMVLPGNHEAECHSPACVAKYASRALKLSNFSAYNARFRMPSSESGGSANMWYSFDVGPLHVVALSTESDFPGAPDVCHVPGASCGGFCDALGCGDWRPWLEADLKSVNRSATPWVVVGGHRPLHSVKDLDADGEPAGTQASLVAALSGLFATYDVDLYVSGHEHAYERNGPFNGTTHVVTGAGGEDEGHSDYSAAQDPPWNVLWDNKTYGYAMLEATGDELSFTQVDAATGGTLDAFVLRK</sequence>
<dbReference type="InterPro" id="IPR041792">
    <property type="entry name" value="MPP_PAP"/>
</dbReference>
<dbReference type="eggNOG" id="KOG1378">
    <property type="taxonomic scope" value="Eukaryota"/>
</dbReference>
<reference evidence="4 5" key="1">
    <citation type="journal article" date="2011" name="Proc. Natl. Acad. Sci. U.S.A.">
        <title>Niche of harmful alga Aureococcus anophagefferens revealed through ecogenomics.</title>
        <authorList>
            <person name="Gobler C.J."/>
            <person name="Berry D.L."/>
            <person name="Dyhrman S.T."/>
            <person name="Wilhelm S.W."/>
            <person name="Salamov A."/>
            <person name="Lobanov A.V."/>
            <person name="Zhang Y."/>
            <person name="Collier J.L."/>
            <person name="Wurch L.L."/>
            <person name="Kustka A.B."/>
            <person name="Dill B.D."/>
            <person name="Shah M."/>
            <person name="VerBerkmoes N.C."/>
            <person name="Kuo A."/>
            <person name="Terry A."/>
            <person name="Pangilinan J."/>
            <person name="Lindquist E.A."/>
            <person name="Lucas S."/>
            <person name="Paulsen I.T."/>
            <person name="Hattenrath-Lehmann T.K."/>
            <person name="Talmage S.C."/>
            <person name="Walker E.A."/>
            <person name="Koch F."/>
            <person name="Burson A.M."/>
            <person name="Marcoval M.A."/>
            <person name="Tang Y.Z."/>
            <person name="Lecleir G.R."/>
            <person name="Coyne K.J."/>
            <person name="Berg G.M."/>
            <person name="Bertrand E.M."/>
            <person name="Saito M.A."/>
            <person name="Gladyshev V.N."/>
            <person name="Grigoriev I.V."/>
        </authorList>
    </citation>
    <scope>NUCLEOTIDE SEQUENCE [LARGE SCALE GENOMIC DNA]</scope>
    <source>
        <strain evidence="5">CCMP 1984</strain>
    </source>
</reference>
<name>F0Y4S6_AURAN</name>
<dbReference type="Pfam" id="PF14008">
    <property type="entry name" value="Metallophos_C"/>
    <property type="match status" value="1"/>
</dbReference>
<dbReference type="EMBL" id="GL833125">
    <property type="protein sequence ID" value="EGB09367.1"/>
    <property type="molecule type" value="Genomic_DNA"/>
</dbReference>
<feature type="domain" description="Purple acid phosphatase C-terminal" evidence="3">
    <location>
        <begin position="231"/>
        <end position="292"/>
    </location>
</feature>
<evidence type="ECO:0000259" key="3">
    <source>
        <dbReference type="Pfam" id="PF14008"/>
    </source>
</evidence>
<organism evidence="5">
    <name type="scientific">Aureococcus anophagefferens</name>
    <name type="common">Harmful bloom alga</name>
    <dbReference type="NCBI Taxonomy" id="44056"/>
    <lineage>
        <taxon>Eukaryota</taxon>
        <taxon>Sar</taxon>
        <taxon>Stramenopiles</taxon>
        <taxon>Ochrophyta</taxon>
        <taxon>Pelagophyceae</taxon>
        <taxon>Pelagomonadales</taxon>
        <taxon>Pelagomonadaceae</taxon>
        <taxon>Aureococcus</taxon>
    </lineage>
</organism>
<accession>F0Y4S6</accession>
<evidence type="ECO:0000256" key="1">
    <source>
        <dbReference type="ARBA" id="ARBA00023180"/>
    </source>
</evidence>
<evidence type="ECO:0000313" key="4">
    <source>
        <dbReference type="EMBL" id="EGB09367.1"/>
    </source>
</evidence>
<evidence type="ECO:0000313" key="5">
    <source>
        <dbReference type="Proteomes" id="UP000002729"/>
    </source>
</evidence>
<dbReference type="GO" id="GO:0016787">
    <property type="term" value="F:hydrolase activity"/>
    <property type="evidence" value="ECO:0007669"/>
    <property type="project" value="InterPro"/>
</dbReference>
<dbReference type="PANTHER" id="PTHR45867:SF3">
    <property type="entry name" value="ACID PHOSPHATASE TYPE 7"/>
    <property type="match status" value="1"/>
</dbReference>
<evidence type="ECO:0000259" key="2">
    <source>
        <dbReference type="Pfam" id="PF00149"/>
    </source>
</evidence>
<dbReference type="InterPro" id="IPR029052">
    <property type="entry name" value="Metallo-depent_PP-like"/>
</dbReference>
<dbReference type="GeneID" id="20224103"/>
<dbReference type="AlphaFoldDB" id="F0Y4S6"/>
<keyword evidence="5" id="KW-1185">Reference proteome</keyword>
<dbReference type="InParanoid" id="F0Y4S6"/>